<evidence type="ECO:0000313" key="6">
    <source>
        <dbReference type="EMBL" id="GGA37639.1"/>
    </source>
</evidence>
<reference evidence="7" key="1">
    <citation type="journal article" date="2019" name="Int. J. Syst. Evol. Microbiol.">
        <title>The Global Catalogue of Microorganisms (GCM) 10K type strain sequencing project: providing services to taxonomists for standard genome sequencing and annotation.</title>
        <authorList>
            <consortium name="The Broad Institute Genomics Platform"/>
            <consortium name="The Broad Institute Genome Sequencing Center for Infectious Disease"/>
            <person name="Wu L."/>
            <person name="Ma J."/>
        </authorList>
    </citation>
    <scope>NUCLEOTIDE SEQUENCE [LARGE SCALE GENOMIC DNA]</scope>
    <source>
        <strain evidence="7">CGMCC 1.15439</strain>
    </source>
</reference>
<organism evidence="6 7">
    <name type="scientific">Dyella nitratireducens</name>
    <dbReference type="NCBI Taxonomy" id="1849580"/>
    <lineage>
        <taxon>Bacteria</taxon>
        <taxon>Pseudomonadati</taxon>
        <taxon>Pseudomonadota</taxon>
        <taxon>Gammaproteobacteria</taxon>
        <taxon>Lysobacterales</taxon>
        <taxon>Rhodanobacteraceae</taxon>
        <taxon>Dyella</taxon>
    </lineage>
</organism>
<dbReference type="Proteomes" id="UP000620046">
    <property type="component" value="Unassembled WGS sequence"/>
</dbReference>
<dbReference type="SUPFAM" id="SSF53850">
    <property type="entry name" value="Periplasmic binding protein-like II"/>
    <property type="match status" value="1"/>
</dbReference>
<evidence type="ECO:0000256" key="2">
    <source>
        <dbReference type="ARBA" id="ARBA00023015"/>
    </source>
</evidence>
<keyword evidence="7" id="KW-1185">Reference proteome</keyword>
<dbReference type="Gene3D" id="3.40.190.290">
    <property type="match status" value="1"/>
</dbReference>
<dbReference type="InterPro" id="IPR036388">
    <property type="entry name" value="WH-like_DNA-bd_sf"/>
</dbReference>
<accession>A0ABQ1G6B8</accession>
<name>A0ABQ1G6B8_9GAMM</name>
<protein>
    <submittedName>
        <fullName evidence="6">LysR family transcriptional regulator</fullName>
    </submittedName>
</protein>
<dbReference type="PROSITE" id="PS50931">
    <property type="entry name" value="HTH_LYSR"/>
    <property type="match status" value="1"/>
</dbReference>
<dbReference type="InterPro" id="IPR000847">
    <property type="entry name" value="LysR_HTH_N"/>
</dbReference>
<dbReference type="SUPFAM" id="SSF46785">
    <property type="entry name" value="Winged helix' DNA-binding domain"/>
    <property type="match status" value="1"/>
</dbReference>
<dbReference type="Gene3D" id="1.10.10.10">
    <property type="entry name" value="Winged helix-like DNA-binding domain superfamily/Winged helix DNA-binding domain"/>
    <property type="match status" value="1"/>
</dbReference>
<keyword evidence="3" id="KW-0238">DNA-binding</keyword>
<dbReference type="InterPro" id="IPR058163">
    <property type="entry name" value="LysR-type_TF_proteobact-type"/>
</dbReference>
<proteinExistence type="inferred from homology"/>
<sequence>MRTQLRAETDLDLFIVIAKEGGLRRAAAKLNVPVSRMSDRLRALEEQMQVRLFHRTTRSMALTEAGLALLTHVEPALAALDAAVEVAAAGGGEPSGILKINAAPPAAELILAPHLPGFLARYPRIDVQLTVEDALIDIVRAGFDLGIRYAEHLSADMISVPIGGKQRYVLVAAPALLKKTGTPSRIEDLARVPAIRHRFPGGTLLPWEFSRKGKLVTVEPHNRLVTDNTRVAVSAALGGAGYLLTFEEHVSTWISKGKLVSLMQHGLPAFSGPVIYYYSRRHVPPPMRAFIDYMKSVASG</sequence>
<evidence type="ECO:0000259" key="5">
    <source>
        <dbReference type="PROSITE" id="PS50931"/>
    </source>
</evidence>
<gene>
    <name evidence="6" type="ORF">GCM10010981_28480</name>
</gene>
<keyword evidence="2" id="KW-0805">Transcription regulation</keyword>
<evidence type="ECO:0000313" key="7">
    <source>
        <dbReference type="Proteomes" id="UP000620046"/>
    </source>
</evidence>
<dbReference type="InterPro" id="IPR036390">
    <property type="entry name" value="WH_DNA-bd_sf"/>
</dbReference>
<dbReference type="InterPro" id="IPR005119">
    <property type="entry name" value="LysR_subst-bd"/>
</dbReference>
<comment type="similarity">
    <text evidence="1">Belongs to the LysR transcriptional regulatory family.</text>
</comment>
<dbReference type="PANTHER" id="PTHR30537:SF5">
    <property type="entry name" value="HTH-TYPE TRANSCRIPTIONAL ACTIVATOR TTDR-RELATED"/>
    <property type="match status" value="1"/>
</dbReference>
<comment type="caution">
    <text evidence="6">The sequence shown here is derived from an EMBL/GenBank/DDBJ whole genome shotgun (WGS) entry which is preliminary data.</text>
</comment>
<dbReference type="Pfam" id="PF00126">
    <property type="entry name" value="HTH_1"/>
    <property type="match status" value="1"/>
</dbReference>
<feature type="domain" description="HTH lysR-type" evidence="5">
    <location>
        <begin position="10"/>
        <end position="63"/>
    </location>
</feature>
<dbReference type="Pfam" id="PF03466">
    <property type="entry name" value="LysR_substrate"/>
    <property type="match status" value="1"/>
</dbReference>
<evidence type="ECO:0000256" key="4">
    <source>
        <dbReference type="ARBA" id="ARBA00023163"/>
    </source>
</evidence>
<dbReference type="EMBL" id="BMJA01000002">
    <property type="protein sequence ID" value="GGA37639.1"/>
    <property type="molecule type" value="Genomic_DNA"/>
</dbReference>
<keyword evidence="4" id="KW-0804">Transcription</keyword>
<dbReference type="PANTHER" id="PTHR30537">
    <property type="entry name" value="HTH-TYPE TRANSCRIPTIONAL REGULATOR"/>
    <property type="match status" value="1"/>
</dbReference>
<evidence type="ECO:0000256" key="1">
    <source>
        <dbReference type="ARBA" id="ARBA00009437"/>
    </source>
</evidence>
<evidence type="ECO:0000256" key="3">
    <source>
        <dbReference type="ARBA" id="ARBA00023125"/>
    </source>
</evidence>